<protein>
    <recommendedName>
        <fullName evidence="5">FACT complex subunit</fullName>
    </recommendedName>
</protein>
<feature type="signal peptide" evidence="2">
    <location>
        <begin position="1"/>
        <end position="33"/>
    </location>
</feature>
<proteinExistence type="predicted"/>
<organism evidence="3 4">
    <name type="scientific">Prorocentrum cordatum</name>
    <dbReference type="NCBI Taxonomy" id="2364126"/>
    <lineage>
        <taxon>Eukaryota</taxon>
        <taxon>Sar</taxon>
        <taxon>Alveolata</taxon>
        <taxon>Dinophyceae</taxon>
        <taxon>Prorocentrales</taxon>
        <taxon>Prorocentraceae</taxon>
        <taxon>Prorocentrum</taxon>
    </lineage>
</organism>
<evidence type="ECO:0000313" key="3">
    <source>
        <dbReference type="EMBL" id="CAK0788691.1"/>
    </source>
</evidence>
<feature type="compositionally biased region" description="Acidic residues" evidence="1">
    <location>
        <begin position="401"/>
        <end position="417"/>
    </location>
</feature>
<sequence>MAQSPELERGPMGPAAVGVWALALALWAPRGRGLGYRSAEEVTRIQQHDMATLPVGVEVVDAWYGSPTDASRRVNVTGMVRKQYRSGNLTVYALNELYGNVDPWKTKVLEVRFAHLPKVRAPAPRESPRGVTVLAQIGDPRYWEDLRSCMVNVSQAVQGAGEGFQIFLAFPDDVPGGHMESILGDARAQFGKQSVRSLVGEDRGADVGLYLRQLRVLGAEDPADHFDIFLKVHSESDRLHRRARLGDLCGSAAKVREIRRAMRDADDLGMVGPANEVLQYPRRTKDFAAWGEADIKGMLRAWRTMQPCVPFDVPLHRARVVAGSSFWSRQDAVLHQIILQAVDELLASMPLEYQVSTAGQTSRALERLIPTMVAAVRGLRVLGSDELPELRGEQARSADAEGLDDFEAPDDPSEAPDDSLAGAAPTIGDGAAPWEAADDEPLAGAPEWDAPLVAGDAPDAPEDEGPGDEAPWDVAPYDAAEGAPLAE</sequence>
<evidence type="ECO:0008006" key="5">
    <source>
        <dbReference type="Google" id="ProtNLM"/>
    </source>
</evidence>
<keyword evidence="2" id="KW-0732">Signal</keyword>
<dbReference type="Proteomes" id="UP001189429">
    <property type="component" value="Unassembled WGS sequence"/>
</dbReference>
<feature type="compositionally biased region" description="Acidic residues" evidence="1">
    <location>
        <begin position="459"/>
        <end position="471"/>
    </location>
</feature>
<name>A0ABN9PC15_9DINO</name>
<feature type="region of interest" description="Disordered" evidence="1">
    <location>
        <begin position="390"/>
        <end position="487"/>
    </location>
</feature>
<evidence type="ECO:0000256" key="2">
    <source>
        <dbReference type="SAM" id="SignalP"/>
    </source>
</evidence>
<gene>
    <name evidence="3" type="ORF">PCOR1329_LOCUS513</name>
</gene>
<keyword evidence="4" id="KW-1185">Reference proteome</keyword>
<evidence type="ECO:0000313" key="4">
    <source>
        <dbReference type="Proteomes" id="UP001189429"/>
    </source>
</evidence>
<comment type="caution">
    <text evidence="3">The sequence shown here is derived from an EMBL/GenBank/DDBJ whole genome shotgun (WGS) entry which is preliminary data.</text>
</comment>
<reference evidence="3" key="1">
    <citation type="submission" date="2023-10" db="EMBL/GenBank/DDBJ databases">
        <authorList>
            <person name="Chen Y."/>
            <person name="Shah S."/>
            <person name="Dougan E. K."/>
            <person name="Thang M."/>
            <person name="Chan C."/>
        </authorList>
    </citation>
    <scope>NUCLEOTIDE SEQUENCE [LARGE SCALE GENOMIC DNA]</scope>
</reference>
<evidence type="ECO:0000256" key="1">
    <source>
        <dbReference type="SAM" id="MobiDB-lite"/>
    </source>
</evidence>
<feature type="compositionally biased region" description="Basic and acidic residues" evidence="1">
    <location>
        <begin position="390"/>
        <end position="399"/>
    </location>
</feature>
<accession>A0ABN9PC15</accession>
<dbReference type="EMBL" id="CAUYUJ010000112">
    <property type="protein sequence ID" value="CAK0788691.1"/>
    <property type="molecule type" value="Genomic_DNA"/>
</dbReference>
<feature type="chain" id="PRO_5046099339" description="FACT complex subunit" evidence="2">
    <location>
        <begin position="34"/>
        <end position="487"/>
    </location>
</feature>